<dbReference type="EMBL" id="UYYF01004703">
    <property type="protein sequence ID" value="VDN06514.1"/>
    <property type="molecule type" value="Genomic_DNA"/>
</dbReference>
<dbReference type="Proteomes" id="UP000276776">
    <property type="component" value="Unassembled WGS sequence"/>
</dbReference>
<gene>
    <name evidence="1" type="ORF">TCLT_LOCUS8922</name>
</gene>
<evidence type="ECO:0000313" key="2">
    <source>
        <dbReference type="Proteomes" id="UP000276776"/>
    </source>
</evidence>
<name>A0A0N5D794_THECL</name>
<keyword evidence="2" id="KW-1185">Reference proteome</keyword>
<proteinExistence type="predicted"/>
<reference evidence="3" key="1">
    <citation type="submission" date="2017-02" db="UniProtKB">
        <authorList>
            <consortium name="WormBaseParasite"/>
        </authorList>
    </citation>
    <scope>IDENTIFICATION</scope>
</reference>
<evidence type="ECO:0000313" key="3">
    <source>
        <dbReference type="WBParaSite" id="TCLT_0000893301-mRNA-1"/>
    </source>
</evidence>
<protein>
    <submittedName>
        <fullName evidence="3">C2 DOCK-type domain-containing protein</fullName>
    </submittedName>
</protein>
<dbReference type="WBParaSite" id="TCLT_0000893301-mRNA-1">
    <property type="protein sequence ID" value="TCLT_0000893301-mRNA-1"/>
    <property type="gene ID" value="TCLT_0000893301"/>
</dbReference>
<dbReference type="OrthoDB" id="5828827at2759"/>
<sequence>MHRKPPEFSWFSNALKNIKEKKEYGRKNDNEMEGCHTVSNIYPETQENQTITTAPSEITKNHMIPTVSSTSTNDAKFSDSSLKVNNTEWEKNNVMNTMNTYEYQNEESGIDSSEKPTRDNHRRSLTAKYLEKKNQTKIDIIEEPAIRHSQYNQFPRILQNEGPVRQSLLNLVMDEDVPDLMEAMAEKLEFVFEDLTPSASYTVQGILRHPERHPRSRPKDAKLVFKPSSPTVFTYPNEESAVEGALWDDGIQITYELYRELCDEYQFSVLINYKSALITNHYLTDISYILIASSLREKSYLTRENHDIQQTVTLLEEPSVAESLLGVTGRISYTNVPVFARNSL</sequence>
<dbReference type="AlphaFoldDB" id="A0A0N5D794"/>
<reference evidence="1 2" key="2">
    <citation type="submission" date="2018-11" db="EMBL/GenBank/DDBJ databases">
        <authorList>
            <consortium name="Pathogen Informatics"/>
        </authorList>
    </citation>
    <scope>NUCLEOTIDE SEQUENCE [LARGE SCALE GENOMIC DNA]</scope>
</reference>
<evidence type="ECO:0000313" key="1">
    <source>
        <dbReference type="EMBL" id="VDN06514.1"/>
    </source>
</evidence>
<accession>A0A0N5D794</accession>
<organism evidence="3">
    <name type="scientific">Thelazia callipaeda</name>
    <name type="common">Oriental eyeworm</name>
    <name type="synonym">Parasitic nematode</name>
    <dbReference type="NCBI Taxonomy" id="103827"/>
    <lineage>
        <taxon>Eukaryota</taxon>
        <taxon>Metazoa</taxon>
        <taxon>Ecdysozoa</taxon>
        <taxon>Nematoda</taxon>
        <taxon>Chromadorea</taxon>
        <taxon>Rhabditida</taxon>
        <taxon>Spirurina</taxon>
        <taxon>Spiruromorpha</taxon>
        <taxon>Thelazioidea</taxon>
        <taxon>Thelaziidae</taxon>
        <taxon>Thelazia</taxon>
    </lineage>
</organism>